<dbReference type="InterPro" id="IPR019424">
    <property type="entry name" value="7TM_GPCR_Srsx"/>
</dbReference>
<dbReference type="Gene3D" id="1.20.1070.10">
    <property type="entry name" value="Rhodopsin 7-helix transmembrane proteins"/>
    <property type="match status" value="2"/>
</dbReference>
<evidence type="ECO:0000256" key="2">
    <source>
        <dbReference type="ARBA" id="ARBA00022692"/>
    </source>
</evidence>
<feature type="transmembrane region" description="Helical" evidence="5">
    <location>
        <begin position="24"/>
        <end position="47"/>
    </location>
</feature>
<feature type="transmembrane region" description="Helical" evidence="5">
    <location>
        <begin position="230"/>
        <end position="255"/>
    </location>
</feature>
<accession>A0A1I7S506</accession>
<reference evidence="8" key="1">
    <citation type="submission" date="2016-11" db="UniProtKB">
        <authorList>
            <consortium name="WormBaseParasite"/>
        </authorList>
    </citation>
    <scope>IDENTIFICATION</scope>
</reference>
<feature type="domain" description="G-protein coupled receptors family 1 profile" evidence="6">
    <location>
        <begin position="342"/>
        <end position="584"/>
    </location>
</feature>
<feature type="transmembrane region" description="Helical" evidence="5">
    <location>
        <begin position="139"/>
        <end position="158"/>
    </location>
</feature>
<feature type="transmembrane region" description="Helical" evidence="5">
    <location>
        <begin position="489"/>
        <end position="511"/>
    </location>
</feature>
<keyword evidence="4 5" id="KW-0472">Membrane</keyword>
<evidence type="ECO:0000256" key="4">
    <source>
        <dbReference type="ARBA" id="ARBA00023136"/>
    </source>
</evidence>
<dbReference type="SUPFAM" id="SSF81321">
    <property type="entry name" value="Family A G protein-coupled receptor-like"/>
    <property type="match status" value="2"/>
</dbReference>
<dbReference type="Proteomes" id="UP000095284">
    <property type="component" value="Unplaced"/>
</dbReference>
<dbReference type="InterPro" id="IPR000276">
    <property type="entry name" value="GPCR_Rhodpsn"/>
</dbReference>
<comment type="subcellular location">
    <subcellularLocation>
        <location evidence="1">Membrane</location>
    </subcellularLocation>
</comment>
<evidence type="ECO:0000256" key="5">
    <source>
        <dbReference type="SAM" id="Phobius"/>
    </source>
</evidence>
<feature type="transmembrane region" description="Helical" evidence="5">
    <location>
        <begin position="108"/>
        <end position="132"/>
    </location>
</feature>
<sequence>MSGHDQAFLNLYNKYKNAGAQPRLFAPAVCMFGIMLIGYVFNTLVIVATLKNKKLQGSCNYFIAFGCFADIFHTSAHWIYVYTTVVTGENFIPFDKCLWFQSVPQHFLTVSVVMTLCVGIDRLVSVTFPVFYGRQERNHILAGGIAFAFSCSSYFYVISIKTAFSRHGKDPVLCIIVGSLGGRAMIDWFNFVVLFSMCDLAIYSAVWVILRFKAGTSEDSKKAFRSLFAVMITVAFGWLANAFVQAVIVPAFIPIEYHYDFMAYFGIPVNLASSCGFVTLYIFRLKSSRKVHQTAMEDDMESVEGLSMPEYMYKMYNGKGAQPRVYIPALCLWMIMFAGYFGNTLVILATFKNSKLQGSCNYFIAFGCFADIIHMSAHWVYVYTTVVTGENFIPYDRCLHYQGVPLIFVTVSVIMTLFVGIDRLASVTFPVTYGKTNKNLIAIGGIVISILCALYFVVVSVIHSYSAEGKNPVLCVIVSALGGRAFLDWFNFCVLVNLIDLVIYTSVWLILRFKTGISEDSKKVFRSLFAIMLTVAFGWLANAFVQAVIVPALVRVEYQYEVMVYFGIPVNLASSGGFVTLYIFSQEYRRTFRRLLGLDSKKGGSFSTAITHTSKTEVSRKSSNG</sequence>
<proteinExistence type="predicted"/>
<dbReference type="CDD" id="cd00637">
    <property type="entry name" value="7tm_classA_rhodopsin-like"/>
    <property type="match status" value="2"/>
</dbReference>
<keyword evidence="2 5" id="KW-0812">Transmembrane</keyword>
<dbReference type="eggNOG" id="ENOG502STZG">
    <property type="taxonomic scope" value="Eukaryota"/>
</dbReference>
<evidence type="ECO:0000256" key="3">
    <source>
        <dbReference type="ARBA" id="ARBA00022989"/>
    </source>
</evidence>
<dbReference type="PANTHER" id="PTHR23360:SF5">
    <property type="entry name" value="G-PROTEIN COUPLED RECEPTORS FAMILY 1 PROFILE DOMAIN-CONTAINING PROTEIN"/>
    <property type="match status" value="1"/>
</dbReference>
<evidence type="ECO:0000313" key="7">
    <source>
        <dbReference type="Proteomes" id="UP000095284"/>
    </source>
</evidence>
<feature type="transmembrane region" description="Helical" evidence="5">
    <location>
        <begin position="562"/>
        <end position="584"/>
    </location>
</feature>
<dbReference type="AlphaFoldDB" id="A0A1I7S506"/>
<dbReference type="Pfam" id="PF10320">
    <property type="entry name" value="7TM_GPCR_Srsx"/>
    <property type="match status" value="2"/>
</dbReference>
<feature type="transmembrane region" description="Helical" evidence="5">
    <location>
        <begin position="188"/>
        <end position="210"/>
    </location>
</feature>
<feature type="transmembrane region" description="Helical" evidence="5">
    <location>
        <begin position="399"/>
        <end position="419"/>
    </location>
</feature>
<dbReference type="InterPro" id="IPR017452">
    <property type="entry name" value="GPCR_Rhodpsn_7TM"/>
</dbReference>
<dbReference type="SMART" id="SM01381">
    <property type="entry name" value="7TM_GPCR_Srsx"/>
    <property type="match status" value="2"/>
</dbReference>
<feature type="transmembrane region" description="Helical" evidence="5">
    <location>
        <begin position="440"/>
        <end position="462"/>
    </location>
</feature>
<dbReference type="GO" id="GO:0016020">
    <property type="term" value="C:membrane"/>
    <property type="evidence" value="ECO:0007669"/>
    <property type="project" value="UniProtKB-SubCell"/>
</dbReference>
<feature type="transmembrane region" description="Helical" evidence="5">
    <location>
        <begin position="59"/>
        <end position="80"/>
    </location>
</feature>
<protein>
    <submittedName>
        <fullName evidence="8">G protein-coupled receptor</fullName>
    </submittedName>
</protein>
<feature type="domain" description="G-protein coupled receptors family 1 profile" evidence="6">
    <location>
        <begin position="41"/>
        <end position="283"/>
    </location>
</feature>
<dbReference type="WBParaSite" id="BXY_0809100.1">
    <property type="protein sequence ID" value="BXY_0809100.1"/>
    <property type="gene ID" value="BXY_0809100"/>
</dbReference>
<dbReference type="GO" id="GO:0004930">
    <property type="term" value="F:G protein-coupled receptor activity"/>
    <property type="evidence" value="ECO:0007669"/>
    <property type="project" value="InterPro"/>
</dbReference>
<dbReference type="InterPro" id="IPR047130">
    <property type="entry name" value="7TM_GPCR_Srsx_nematod"/>
</dbReference>
<evidence type="ECO:0000256" key="1">
    <source>
        <dbReference type="ARBA" id="ARBA00004370"/>
    </source>
</evidence>
<evidence type="ECO:0000313" key="8">
    <source>
        <dbReference type="WBParaSite" id="BXY_0809100.1"/>
    </source>
</evidence>
<feature type="transmembrane region" description="Helical" evidence="5">
    <location>
        <begin position="325"/>
        <end position="349"/>
    </location>
</feature>
<evidence type="ECO:0000259" key="6">
    <source>
        <dbReference type="PROSITE" id="PS50262"/>
    </source>
</evidence>
<name>A0A1I7S506_BURXY</name>
<feature type="transmembrane region" description="Helical" evidence="5">
    <location>
        <begin position="523"/>
        <end position="550"/>
    </location>
</feature>
<feature type="transmembrane region" description="Helical" evidence="5">
    <location>
        <begin position="261"/>
        <end position="283"/>
    </location>
</feature>
<dbReference type="PROSITE" id="PS50262">
    <property type="entry name" value="G_PROTEIN_RECEP_F1_2"/>
    <property type="match status" value="2"/>
</dbReference>
<keyword evidence="3 5" id="KW-1133">Transmembrane helix</keyword>
<organism evidence="7 8">
    <name type="scientific">Bursaphelenchus xylophilus</name>
    <name type="common">Pinewood nematode worm</name>
    <name type="synonym">Aphelenchoides xylophilus</name>
    <dbReference type="NCBI Taxonomy" id="6326"/>
    <lineage>
        <taxon>Eukaryota</taxon>
        <taxon>Metazoa</taxon>
        <taxon>Ecdysozoa</taxon>
        <taxon>Nematoda</taxon>
        <taxon>Chromadorea</taxon>
        <taxon>Rhabditida</taxon>
        <taxon>Tylenchina</taxon>
        <taxon>Tylenchomorpha</taxon>
        <taxon>Aphelenchoidea</taxon>
        <taxon>Aphelenchoididae</taxon>
        <taxon>Bursaphelenchus</taxon>
    </lineage>
</organism>
<dbReference type="PANTHER" id="PTHR23360">
    <property type="entry name" value="G-PROTEIN COUPLED RECEPTORS FAMILY 1 PROFILE DOMAIN-CONTAINING PROTEIN-RELATED"/>
    <property type="match status" value="1"/>
</dbReference>